<dbReference type="RefSeq" id="XP_033378793.1">
    <property type="nucleotide sequence ID" value="XM_033534441.1"/>
</dbReference>
<dbReference type="Proteomes" id="UP000799778">
    <property type="component" value="Unassembled WGS sequence"/>
</dbReference>
<accession>A0A6A5XCF3</accession>
<evidence type="ECO:0000313" key="3">
    <source>
        <dbReference type="Proteomes" id="UP000799778"/>
    </source>
</evidence>
<keyword evidence="1" id="KW-1133">Transmembrane helix</keyword>
<gene>
    <name evidence="2" type="ORF">BU24DRAFT_58763</name>
</gene>
<evidence type="ECO:0000313" key="2">
    <source>
        <dbReference type="EMBL" id="KAF2010454.1"/>
    </source>
</evidence>
<keyword evidence="1" id="KW-0812">Transmembrane</keyword>
<feature type="transmembrane region" description="Helical" evidence="1">
    <location>
        <begin position="133"/>
        <end position="152"/>
    </location>
</feature>
<dbReference type="GeneID" id="54291838"/>
<proteinExistence type="predicted"/>
<protein>
    <submittedName>
        <fullName evidence="2">Uncharacterized protein</fullName>
    </submittedName>
</protein>
<dbReference type="AlphaFoldDB" id="A0A6A5XCF3"/>
<keyword evidence="3" id="KW-1185">Reference proteome</keyword>
<sequence length="160" mass="17565">MRNSKLSMRLNDTQAIYGAPTYNDLTSRNKPRRNGHSIVTSLATAGIGTSVGAVLHGERDSRPCASYTMLDADPEPRLSNKTVVPTHNNAIPCHSSKVTSGRSLNSKLIRRRGCARCPVHNSRCLHLYLARRVLSVVILGIITMLTGTIQYFSKLIFSNS</sequence>
<organism evidence="2 3">
    <name type="scientific">Aaosphaeria arxii CBS 175.79</name>
    <dbReference type="NCBI Taxonomy" id="1450172"/>
    <lineage>
        <taxon>Eukaryota</taxon>
        <taxon>Fungi</taxon>
        <taxon>Dikarya</taxon>
        <taxon>Ascomycota</taxon>
        <taxon>Pezizomycotina</taxon>
        <taxon>Dothideomycetes</taxon>
        <taxon>Pleosporomycetidae</taxon>
        <taxon>Pleosporales</taxon>
        <taxon>Pleosporales incertae sedis</taxon>
        <taxon>Aaosphaeria</taxon>
    </lineage>
</organism>
<reference evidence="2" key="1">
    <citation type="journal article" date="2020" name="Stud. Mycol.">
        <title>101 Dothideomycetes genomes: a test case for predicting lifestyles and emergence of pathogens.</title>
        <authorList>
            <person name="Haridas S."/>
            <person name="Albert R."/>
            <person name="Binder M."/>
            <person name="Bloem J."/>
            <person name="Labutti K."/>
            <person name="Salamov A."/>
            <person name="Andreopoulos B."/>
            <person name="Baker S."/>
            <person name="Barry K."/>
            <person name="Bills G."/>
            <person name="Bluhm B."/>
            <person name="Cannon C."/>
            <person name="Castanera R."/>
            <person name="Culley D."/>
            <person name="Daum C."/>
            <person name="Ezra D."/>
            <person name="Gonzalez J."/>
            <person name="Henrissat B."/>
            <person name="Kuo A."/>
            <person name="Liang C."/>
            <person name="Lipzen A."/>
            <person name="Lutzoni F."/>
            <person name="Magnuson J."/>
            <person name="Mondo S."/>
            <person name="Nolan M."/>
            <person name="Ohm R."/>
            <person name="Pangilinan J."/>
            <person name="Park H.-J."/>
            <person name="Ramirez L."/>
            <person name="Alfaro M."/>
            <person name="Sun H."/>
            <person name="Tritt A."/>
            <person name="Yoshinaga Y."/>
            <person name="Zwiers L.-H."/>
            <person name="Turgeon B."/>
            <person name="Goodwin S."/>
            <person name="Spatafora J."/>
            <person name="Crous P."/>
            <person name="Grigoriev I."/>
        </authorList>
    </citation>
    <scope>NUCLEOTIDE SEQUENCE</scope>
    <source>
        <strain evidence="2">CBS 175.79</strain>
    </source>
</reference>
<evidence type="ECO:0000256" key="1">
    <source>
        <dbReference type="SAM" id="Phobius"/>
    </source>
</evidence>
<keyword evidence="1" id="KW-0472">Membrane</keyword>
<name>A0A6A5XCF3_9PLEO</name>
<dbReference type="EMBL" id="ML978076">
    <property type="protein sequence ID" value="KAF2010454.1"/>
    <property type="molecule type" value="Genomic_DNA"/>
</dbReference>